<dbReference type="PROSITE" id="PS50109">
    <property type="entry name" value="HIS_KIN"/>
    <property type="match status" value="1"/>
</dbReference>
<comment type="catalytic activity">
    <reaction evidence="1">
        <text>ATP + protein L-histidine = ADP + protein N-phospho-L-histidine.</text>
        <dbReference type="EC" id="2.7.13.3"/>
    </reaction>
</comment>
<comment type="caution">
    <text evidence="5">The sequence shown here is derived from an EMBL/GenBank/DDBJ whole genome shotgun (WGS) entry which is preliminary data.</text>
</comment>
<evidence type="ECO:0000259" key="4">
    <source>
        <dbReference type="PROSITE" id="PS50109"/>
    </source>
</evidence>
<dbReference type="GO" id="GO:0000155">
    <property type="term" value="F:phosphorelay sensor kinase activity"/>
    <property type="evidence" value="ECO:0007669"/>
    <property type="project" value="TreeGrafter"/>
</dbReference>
<evidence type="ECO:0000256" key="3">
    <source>
        <dbReference type="ARBA" id="ARBA00022553"/>
    </source>
</evidence>
<dbReference type="EMBL" id="AMFJ01000503">
    <property type="protein sequence ID" value="EKE27270.1"/>
    <property type="molecule type" value="Genomic_DNA"/>
</dbReference>
<dbReference type="AlphaFoldDB" id="K2GVC8"/>
<dbReference type="InterPro" id="IPR004358">
    <property type="entry name" value="Sig_transdc_His_kin-like_C"/>
</dbReference>
<evidence type="ECO:0000256" key="1">
    <source>
        <dbReference type="ARBA" id="ARBA00000085"/>
    </source>
</evidence>
<dbReference type="SMART" id="SM00387">
    <property type="entry name" value="HATPase_c"/>
    <property type="match status" value="1"/>
</dbReference>
<dbReference type="InterPro" id="IPR003594">
    <property type="entry name" value="HATPase_dom"/>
</dbReference>
<keyword evidence="3" id="KW-0597">Phosphoprotein</keyword>
<dbReference type="PANTHER" id="PTHR43547:SF2">
    <property type="entry name" value="HYBRID SIGNAL TRANSDUCTION HISTIDINE KINASE C"/>
    <property type="match status" value="1"/>
</dbReference>
<gene>
    <name evidence="5" type="ORF">ACD_3C00229G0001</name>
</gene>
<dbReference type="Gene3D" id="3.30.565.10">
    <property type="entry name" value="Histidine kinase-like ATPase, C-terminal domain"/>
    <property type="match status" value="1"/>
</dbReference>
<dbReference type="Pfam" id="PF02518">
    <property type="entry name" value="HATPase_c"/>
    <property type="match status" value="1"/>
</dbReference>
<dbReference type="SUPFAM" id="SSF55874">
    <property type="entry name" value="ATPase domain of HSP90 chaperone/DNA topoisomerase II/histidine kinase"/>
    <property type="match status" value="1"/>
</dbReference>
<feature type="domain" description="Histidine kinase" evidence="4">
    <location>
        <begin position="205"/>
        <end position="452"/>
    </location>
</feature>
<name>K2GVC8_9BACT</name>
<dbReference type="PANTHER" id="PTHR43547">
    <property type="entry name" value="TWO-COMPONENT HISTIDINE KINASE"/>
    <property type="match status" value="1"/>
</dbReference>
<organism evidence="5">
    <name type="scientific">uncultured bacterium</name>
    <name type="common">gcode 4</name>
    <dbReference type="NCBI Taxonomy" id="1234023"/>
    <lineage>
        <taxon>Bacteria</taxon>
        <taxon>environmental samples</taxon>
    </lineage>
</organism>
<dbReference type="PRINTS" id="PR00344">
    <property type="entry name" value="BCTRLSENSOR"/>
</dbReference>
<proteinExistence type="predicted"/>
<dbReference type="InterPro" id="IPR036890">
    <property type="entry name" value="HATPase_C_sf"/>
</dbReference>
<evidence type="ECO:0000256" key="2">
    <source>
        <dbReference type="ARBA" id="ARBA00012438"/>
    </source>
</evidence>
<accession>K2GVC8</accession>
<dbReference type="InterPro" id="IPR005467">
    <property type="entry name" value="His_kinase_dom"/>
</dbReference>
<protein>
    <recommendedName>
        <fullName evidence="2">histidine kinase</fullName>
        <ecNumber evidence="2">2.7.13.3</ecNumber>
    </recommendedName>
</protein>
<reference evidence="5" key="1">
    <citation type="journal article" date="2012" name="Science">
        <title>Fermentation, hydrogen, and sulfur metabolism in multiple uncultivated bacterial phyla.</title>
        <authorList>
            <person name="Wrighton K.C."/>
            <person name="Thomas B.C."/>
            <person name="Sharon I."/>
            <person name="Miller C.S."/>
            <person name="Castelle C.J."/>
            <person name="VerBerkmoes N.C."/>
            <person name="Wilkins M.J."/>
            <person name="Hettich R.L."/>
            <person name="Lipton M.S."/>
            <person name="Williams K.H."/>
            <person name="Long P.E."/>
            <person name="Banfield J.F."/>
        </authorList>
    </citation>
    <scope>NUCLEOTIDE SEQUENCE [LARGE SCALE GENOMIC DNA]</scope>
</reference>
<dbReference type="EC" id="2.7.13.3" evidence="2"/>
<evidence type="ECO:0000313" key="5">
    <source>
        <dbReference type="EMBL" id="EKE27270.1"/>
    </source>
</evidence>
<sequence length="463" mass="54252">MNGVGNIIKSNDDPNKIAAELCEGGLLSSQELLRILSSNPDKVAELLNAMSKEEIKSASPENTWININTPISRILQGVLEKVPYWVLLIDKDYTIKYVNPPMYSISWDESHKLIWKNVQKDIELYLEIGLLDAIQSSCTNWEINYLYNIDYISKFWWKRTWRNFTVIPYDWMAMVMVEDITEKKKLKELLHQSNINTEFANSLWELSHLFSQVLTAINSYTHFWELQLEEISEIIQNLKDTWEFNSEIGKIESSTNSFKEIIEKIYAVCIKGEKMTRRFSEVRNIQKIKLKPLKVNEIFHNLGLWDWSTHNEVTFNINIQDPNVFVLGDRNHLVKAIANLIENSKEAIRWKGTITLDVSTIVADRNMTNTLKLTKEGEYLCISIKDTWSWIKEDDFKKIFKPFFWTSWDLNTGRWLGLFITQSIILKHGWNISVHSVWDKGTTFNLYLPVMDEGKIEIFTDEE</sequence>